<dbReference type="KEGG" id="aak:AA2016_2223"/>
<evidence type="ECO:0000313" key="3">
    <source>
        <dbReference type="Proteomes" id="UP000075755"/>
    </source>
</evidence>
<sequence>MAVLSGGKVTYPHHKIVYNDEGGYGIQVIKNAPNLWTGSYGGPSSSRPSQVSAEDAASPLGNPIPKLVGAASFVGQLIIDADHFGGVRLK</sequence>
<proteinExistence type="predicted"/>
<dbReference type="EMBL" id="CP015005">
    <property type="protein sequence ID" value="AMS41152.1"/>
    <property type="molecule type" value="Genomic_DNA"/>
</dbReference>
<protein>
    <submittedName>
        <fullName evidence="1">Uncharacterized protein</fullName>
    </submittedName>
</protein>
<evidence type="ECO:0000313" key="4">
    <source>
        <dbReference type="Proteomes" id="UP000577697"/>
    </source>
</evidence>
<dbReference type="Proteomes" id="UP000075755">
    <property type="component" value="Chromosome"/>
</dbReference>
<keyword evidence="4" id="KW-1185">Reference proteome</keyword>
<dbReference type="Proteomes" id="UP000577697">
    <property type="component" value="Unassembled WGS sequence"/>
</dbReference>
<dbReference type="AlphaFoldDB" id="A0AAC8YMN7"/>
<dbReference type="RefSeq" id="WP_067958920.1">
    <property type="nucleotide sequence ID" value="NZ_CP015005.1"/>
</dbReference>
<reference evidence="2 4" key="2">
    <citation type="submission" date="2020-08" db="EMBL/GenBank/DDBJ databases">
        <title>Genomic Encyclopedia of Type Strains, Phase IV (KMG-IV): sequencing the most valuable type-strain genomes for metagenomic binning, comparative biology and taxonomic classification.</title>
        <authorList>
            <person name="Goeker M."/>
        </authorList>
    </citation>
    <scope>NUCLEOTIDE SEQUENCE [LARGE SCALE GENOMIC DNA]</scope>
    <source>
        <strain evidence="2 4">DSM 10368</strain>
    </source>
</reference>
<gene>
    <name evidence="1" type="ORF">AA2016_2223</name>
    <name evidence="2" type="ORF">FHS67_002186</name>
</gene>
<evidence type="ECO:0000313" key="1">
    <source>
        <dbReference type="EMBL" id="AMS41152.1"/>
    </source>
</evidence>
<accession>A0AAC8YMN7</accession>
<organism evidence="1 3">
    <name type="scientific">Aminobacter aminovorans</name>
    <name type="common">Chelatobacter heintzii</name>
    <dbReference type="NCBI Taxonomy" id="83263"/>
    <lineage>
        <taxon>Bacteria</taxon>
        <taxon>Pseudomonadati</taxon>
        <taxon>Pseudomonadota</taxon>
        <taxon>Alphaproteobacteria</taxon>
        <taxon>Hyphomicrobiales</taxon>
        <taxon>Phyllobacteriaceae</taxon>
        <taxon>Aminobacter</taxon>
    </lineage>
</organism>
<reference evidence="1 3" key="1">
    <citation type="submission" date="2016-03" db="EMBL/GenBank/DDBJ databases">
        <title>Complete genome of Aminobacter aminovorans KCTC 2477.</title>
        <authorList>
            <person name="Kim K.M."/>
        </authorList>
    </citation>
    <scope>NUCLEOTIDE SEQUENCE [LARGE SCALE GENOMIC DNA]</scope>
    <source>
        <strain evidence="1 3">KCTC 2477</strain>
    </source>
</reference>
<name>A0AAC8YMN7_AMIAI</name>
<evidence type="ECO:0000313" key="2">
    <source>
        <dbReference type="EMBL" id="MBB3705867.1"/>
    </source>
</evidence>
<dbReference type="EMBL" id="JACICB010000007">
    <property type="protein sequence ID" value="MBB3705867.1"/>
    <property type="molecule type" value="Genomic_DNA"/>
</dbReference>